<evidence type="ECO:0000256" key="4">
    <source>
        <dbReference type="ARBA" id="ARBA00022898"/>
    </source>
</evidence>
<accession>A0A2N5USX0</accession>
<dbReference type="InterPro" id="IPR015422">
    <property type="entry name" value="PyrdxlP-dep_Trfase_small"/>
</dbReference>
<dbReference type="InterPro" id="IPR001917">
    <property type="entry name" value="Aminotrans_II_pyridoxalP_BS"/>
</dbReference>
<feature type="domain" description="Aminotransferase class I/classII large" evidence="6">
    <location>
        <begin position="1"/>
        <end position="148"/>
    </location>
</feature>
<dbReference type="InterPro" id="IPR015424">
    <property type="entry name" value="PyrdxlP-dep_Trfase"/>
</dbReference>
<dbReference type="Gene3D" id="3.90.1150.10">
    <property type="entry name" value="Aspartate Aminotransferase, domain 1"/>
    <property type="match status" value="1"/>
</dbReference>
<keyword evidence="4 5" id="KW-0663">Pyridoxal phosphate</keyword>
<keyword evidence="3" id="KW-0808">Transferase</keyword>
<evidence type="ECO:0000256" key="2">
    <source>
        <dbReference type="ARBA" id="ARBA00010008"/>
    </source>
</evidence>
<dbReference type="GO" id="GO:0016740">
    <property type="term" value="F:transferase activity"/>
    <property type="evidence" value="ECO:0007669"/>
    <property type="project" value="UniProtKB-KW"/>
</dbReference>
<evidence type="ECO:0000313" key="7">
    <source>
        <dbReference type="EMBL" id="PLW40746.1"/>
    </source>
</evidence>
<dbReference type="InterPro" id="IPR050087">
    <property type="entry name" value="AON_synthase_class-II"/>
</dbReference>
<gene>
    <name evidence="7" type="ORF">PCASD_09307</name>
</gene>
<dbReference type="GO" id="GO:0009102">
    <property type="term" value="P:biotin biosynthetic process"/>
    <property type="evidence" value="ECO:0007669"/>
    <property type="project" value="TreeGrafter"/>
</dbReference>
<dbReference type="GO" id="GO:0030170">
    <property type="term" value="F:pyridoxal phosphate binding"/>
    <property type="evidence" value="ECO:0007669"/>
    <property type="project" value="InterPro"/>
</dbReference>
<dbReference type="Proteomes" id="UP000235392">
    <property type="component" value="Unassembled WGS sequence"/>
</dbReference>
<dbReference type="Gene3D" id="3.40.640.10">
    <property type="entry name" value="Type I PLP-dependent aspartate aminotransferase-like (Major domain)"/>
    <property type="match status" value="1"/>
</dbReference>
<comment type="caution">
    <text evidence="7">The sequence shown here is derived from an EMBL/GenBank/DDBJ whole genome shotgun (WGS) entry which is preliminary data.</text>
</comment>
<dbReference type="EMBL" id="PGCI01000098">
    <property type="protein sequence ID" value="PLW40746.1"/>
    <property type="molecule type" value="Genomic_DNA"/>
</dbReference>
<dbReference type="InterPro" id="IPR004839">
    <property type="entry name" value="Aminotransferase_I/II_large"/>
</dbReference>
<evidence type="ECO:0000313" key="8">
    <source>
        <dbReference type="Proteomes" id="UP000235392"/>
    </source>
</evidence>
<dbReference type="InterPro" id="IPR015421">
    <property type="entry name" value="PyrdxlP-dep_Trfase_major"/>
</dbReference>
<evidence type="ECO:0000259" key="6">
    <source>
        <dbReference type="Pfam" id="PF00155"/>
    </source>
</evidence>
<sequence>MDGDLCPLKEIVSLVDSLFSKLNNAHIVVDEAHSTGLFESSGRGLVCAQSLEDKVLIRLHTFGKAVACSGAVALLSPLLREYLINYARPLIFSTAMTRMNVICIATSIGQFQTKQRTLAAQQLKSLFQQLSLQLSQLIRRYKIEPLENNTSRPLNVFLTIPKSTIELINEEFFSPIIPILTSHPRDLARFLYSKGFLVRPIGTPTVPSGREQCKGILQIGKIDSSLKKTHQQQSELH</sequence>
<dbReference type="PANTHER" id="PTHR13693">
    <property type="entry name" value="CLASS II AMINOTRANSFERASE/8-AMINO-7-OXONONANOATE SYNTHASE"/>
    <property type="match status" value="1"/>
</dbReference>
<reference evidence="7 8" key="1">
    <citation type="submission" date="2017-11" db="EMBL/GenBank/DDBJ databases">
        <title>De novo assembly and phasing of dikaryotic genomes from two isolates of Puccinia coronata f. sp. avenae, the causal agent of oat crown rust.</title>
        <authorList>
            <person name="Miller M.E."/>
            <person name="Zhang Y."/>
            <person name="Omidvar V."/>
            <person name="Sperschneider J."/>
            <person name="Schwessinger B."/>
            <person name="Raley C."/>
            <person name="Palmer J.M."/>
            <person name="Garnica D."/>
            <person name="Upadhyaya N."/>
            <person name="Rathjen J."/>
            <person name="Taylor J.M."/>
            <person name="Park R.F."/>
            <person name="Dodds P.N."/>
            <person name="Hirsch C.D."/>
            <person name="Kianian S.F."/>
            <person name="Figueroa M."/>
        </authorList>
    </citation>
    <scope>NUCLEOTIDE SEQUENCE [LARGE SCALE GENOMIC DNA]</scope>
    <source>
        <strain evidence="7">12SD80</strain>
    </source>
</reference>
<dbReference type="AlphaFoldDB" id="A0A2N5USX0"/>
<evidence type="ECO:0000256" key="3">
    <source>
        <dbReference type="ARBA" id="ARBA00022679"/>
    </source>
</evidence>
<evidence type="ECO:0000256" key="5">
    <source>
        <dbReference type="RuleBase" id="RU003693"/>
    </source>
</evidence>
<protein>
    <recommendedName>
        <fullName evidence="6">Aminotransferase class I/classII large domain-containing protein</fullName>
    </recommendedName>
</protein>
<dbReference type="SUPFAM" id="SSF53383">
    <property type="entry name" value="PLP-dependent transferases"/>
    <property type="match status" value="1"/>
</dbReference>
<comment type="similarity">
    <text evidence="2">Belongs to the class-II pyridoxal-phosphate-dependent aminotransferase family. BioF subfamily.</text>
</comment>
<organism evidence="7 8">
    <name type="scientific">Puccinia coronata f. sp. avenae</name>
    <dbReference type="NCBI Taxonomy" id="200324"/>
    <lineage>
        <taxon>Eukaryota</taxon>
        <taxon>Fungi</taxon>
        <taxon>Dikarya</taxon>
        <taxon>Basidiomycota</taxon>
        <taxon>Pucciniomycotina</taxon>
        <taxon>Pucciniomycetes</taxon>
        <taxon>Pucciniales</taxon>
        <taxon>Pucciniaceae</taxon>
        <taxon>Puccinia</taxon>
    </lineage>
</organism>
<dbReference type="PANTHER" id="PTHR13693:SF77">
    <property type="entry name" value="8-AMINO-7-OXONONANOATE SYNTHASE"/>
    <property type="match status" value="1"/>
</dbReference>
<dbReference type="PROSITE" id="PS00599">
    <property type="entry name" value="AA_TRANSFER_CLASS_2"/>
    <property type="match status" value="1"/>
</dbReference>
<evidence type="ECO:0000256" key="1">
    <source>
        <dbReference type="ARBA" id="ARBA00001933"/>
    </source>
</evidence>
<dbReference type="Pfam" id="PF00155">
    <property type="entry name" value="Aminotran_1_2"/>
    <property type="match status" value="1"/>
</dbReference>
<name>A0A2N5USX0_9BASI</name>
<comment type="cofactor">
    <cofactor evidence="1 5">
        <name>pyridoxal 5'-phosphate</name>
        <dbReference type="ChEBI" id="CHEBI:597326"/>
    </cofactor>
</comment>
<proteinExistence type="inferred from homology"/>